<dbReference type="Proteomes" id="UP001642360">
    <property type="component" value="Unassembled WGS sequence"/>
</dbReference>
<evidence type="ECO:0000256" key="1">
    <source>
        <dbReference type="SAM" id="MobiDB-lite"/>
    </source>
</evidence>
<name>A0ABC8RVM9_9AQUA</name>
<dbReference type="AlphaFoldDB" id="A0ABC8RVM9"/>
<gene>
    <name evidence="3" type="ORF">ILEXP_LOCUS16534</name>
</gene>
<dbReference type="PANTHER" id="PTHR47584">
    <property type="match status" value="1"/>
</dbReference>
<dbReference type="EMBL" id="CAUOFW020001767">
    <property type="protein sequence ID" value="CAK9148577.1"/>
    <property type="molecule type" value="Genomic_DNA"/>
</dbReference>
<evidence type="ECO:0000259" key="2">
    <source>
        <dbReference type="Pfam" id="PF12776"/>
    </source>
</evidence>
<feature type="region of interest" description="Disordered" evidence="1">
    <location>
        <begin position="116"/>
        <end position="173"/>
    </location>
</feature>
<sequence length="197" mass="22315">MDLEVPCHPKGTTTFEKDAWNIILVQLSAKTGYNYNFEQLQNKYNTLRLMYSAFKKLLNETTGVGWDPERQTITLSDDVWKNLCKVNKHARQFKKKGCPHYDKLGRIFGKTSAIGEHAHPSTLSSSNSEEEKDPIYDPSNEVDKGNDNENAKGPSNRSRSRSTTSTCSRRRKKNSVMVGLTVALNVLVENSKKKMTI</sequence>
<dbReference type="InterPro" id="IPR045026">
    <property type="entry name" value="LIMYB"/>
</dbReference>
<dbReference type="InterPro" id="IPR024752">
    <property type="entry name" value="Myb/SANT-like_dom"/>
</dbReference>
<protein>
    <recommendedName>
        <fullName evidence="2">Myb/SANT-like domain-containing protein</fullName>
    </recommendedName>
</protein>
<accession>A0ABC8RVM9</accession>
<evidence type="ECO:0000313" key="4">
    <source>
        <dbReference type="Proteomes" id="UP001642360"/>
    </source>
</evidence>
<evidence type="ECO:0000313" key="3">
    <source>
        <dbReference type="EMBL" id="CAK9148577.1"/>
    </source>
</evidence>
<keyword evidence="4" id="KW-1185">Reference proteome</keyword>
<organism evidence="3 4">
    <name type="scientific">Ilex paraguariensis</name>
    <name type="common">yerba mate</name>
    <dbReference type="NCBI Taxonomy" id="185542"/>
    <lineage>
        <taxon>Eukaryota</taxon>
        <taxon>Viridiplantae</taxon>
        <taxon>Streptophyta</taxon>
        <taxon>Embryophyta</taxon>
        <taxon>Tracheophyta</taxon>
        <taxon>Spermatophyta</taxon>
        <taxon>Magnoliopsida</taxon>
        <taxon>eudicotyledons</taxon>
        <taxon>Gunneridae</taxon>
        <taxon>Pentapetalae</taxon>
        <taxon>asterids</taxon>
        <taxon>campanulids</taxon>
        <taxon>Aquifoliales</taxon>
        <taxon>Aquifoliaceae</taxon>
        <taxon>Ilex</taxon>
    </lineage>
</organism>
<dbReference type="Pfam" id="PF12776">
    <property type="entry name" value="Myb_DNA-bind_3"/>
    <property type="match status" value="1"/>
</dbReference>
<feature type="compositionally biased region" description="Basic and acidic residues" evidence="1">
    <location>
        <begin position="141"/>
        <end position="150"/>
    </location>
</feature>
<feature type="compositionally biased region" description="Low complexity" evidence="1">
    <location>
        <begin position="155"/>
        <end position="167"/>
    </location>
</feature>
<reference evidence="3 4" key="1">
    <citation type="submission" date="2024-02" db="EMBL/GenBank/DDBJ databases">
        <authorList>
            <person name="Vignale AGUSTIN F."/>
            <person name="Sosa J E."/>
            <person name="Modenutti C."/>
        </authorList>
    </citation>
    <scope>NUCLEOTIDE SEQUENCE [LARGE SCALE GENOMIC DNA]</scope>
</reference>
<comment type="caution">
    <text evidence="3">The sequence shown here is derived from an EMBL/GenBank/DDBJ whole genome shotgun (WGS) entry which is preliminary data.</text>
</comment>
<dbReference type="PANTHER" id="PTHR47584:SF14">
    <property type="entry name" value="L10-INTERACTING MYB DOMAIN-CONTAINING PROTEIN-LIKE"/>
    <property type="match status" value="1"/>
</dbReference>
<proteinExistence type="predicted"/>
<feature type="domain" description="Myb/SANT-like" evidence="2">
    <location>
        <begin position="12"/>
        <end position="82"/>
    </location>
</feature>